<dbReference type="GO" id="GO:0016887">
    <property type="term" value="F:ATP hydrolysis activity"/>
    <property type="evidence" value="ECO:0007669"/>
    <property type="project" value="InterPro"/>
</dbReference>
<dbReference type="GO" id="GO:0003677">
    <property type="term" value="F:DNA binding"/>
    <property type="evidence" value="ECO:0007669"/>
    <property type="project" value="InterPro"/>
</dbReference>
<dbReference type="SUPFAM" id="SSF52540">
    <property type="entry name" value="P-loop containing nucleoside triphosphate hydrolases"/>
    <property type="match status" value="1"/>
</dbReference>
<accession>A0A3E3IBU4</accession>
<dbReference type="EMBL" id="QVLU01000039">
    <property type="protein sequence ID" value="RGE64545.1"/>
    <property type="molecule type" value="Genomic_DNA"/>
</dbReference>
<dbReference type="Pfam" id="PF13401">
    <property type="entry name" value="AAA_22"/>
    <property type="match status" value="1"/>
</dbReference>
<comment type="caution">
    <text evidence="2">The sequence shown here is derived from an EMBL/GenBank/DDBJ whole genome shotgun (WGS) entry which is preliminary data.</text>
</comment>
<dbReference type="InterPro" id="IPR027417">
    <property type="entry name" value="P-loop_NTPase"/>
</dbReference>
<dbReference type="InterPro" id="IPR001387">
    <property type="entry name" value="Cro/C1-type_HTH"/>
</dbReference>
<dbReference type="InterPro" id="IPR049945">
    <property type="entry name" value="AAA_22"/>
</dbReference>
<dbReference type="CDD" id="cd00093">
    <property type="entry name" value="HTH_XRE"/>
    <property type="match status" value="1"/>
</dbReference>
<proteinExistence type="predicted"/>
<dbReference type="Gene3D" id="3.40.50.300">
    <property type="entry name" value="P-loop containing nucleotide triphosphate hydrolases"/>
    <property type="match status" value="1"/>
</dbReference>
<evidence type="ECO:0000313" key="3">
    <source>
        <dbReference type="Proteomes" id="UP000261166"/>
    </source>
</evidence>
<dbReference type="Gene3D" id="1.10.260.40">
    <property type="entry name" value="lambda repressor-like DNA-binding domains"/>
    <property type="match status" value="1"/>
</dbReference>
<dbReference type="InterPro" id="IPR052026">
    <property type="entry name" value="ExeA_AAA_ATPase_DNA-bind"/>
</dbReference>
<dbReference type="Proteomes" id="UP000261166">
    <property type="component" value="Unassembled WGS sequence"/>
</dbReference>
<dbReference type="SUPFAM" id="SSF47413">
    <property type="entry name" value="lambda repressor-like DNA-binding domains"/>
    <property type="match status" value="1"/>
</dbReference>
<sequence>MEEARMYTKEMDLVDAVLDTLQEMRMSKAELALRLNVSRSMVSQYLNRKYTSDTTELEASLRTWLMEMKGEEVKAAQEVSFQIKARPLQKVEYFESRDYVAVIGLCQLCQEEGARGIVTGRSGYGKTFSLKKYAQLPRVAYIECNEAMNQKDLIRKIEKAVGLPKAYGSIDERMERVTDFFNTASGYLLIIDEADKLITKYTQKKIELLRAITDIAQVGVVLAGEPMLEGLLKAYDQRFANRMEFGYNLCGLTEQEVKEYFEGFEIDDAALSELVIRACNKQTGCFRLLDRTFNNILRIMKEQQGNVITMKVVKEASRMMIL</sequence>
<dbReference type="RefSeq" id="WP_025489405.1">
    <property type="nucleotide sequence ID" value="NZ_JBKVAZ010000010.1"/>
</dbReference>
<name>A0A3E3IBU4_9FIRM</name>
<evidence type="ECO:0000313" key="2">
    <source>
        <dbReference type="EMBL" id="RGE64545.1"/>
    </source>
</evidence>
<reference evidence="2 3" key="1">
    <citation type="submission" date="2018-08" db="EMBL/GenBank/DDBJ databases">
        <title>A genome reference for cultivated species of the human gut microbiota.</title>
        <authorList>
            <person name="Zou Y."/>
            <person name="Xue W."/>
            <person name="Luo G."/>
        </authorList>
    </citation>
    <scope>NUCLEOTIDE SEQUENCE [LARGE SCALE GENOMIC DNA]</scope>
    <source>
        <strain evidence="2 3">AF26-4BH</strain>
    </source>
</reference>
<protein>
    <submittedName>
        <fullName evidence="2">AAA family ATPase</fullName>
    </submittedName>
</protein>
<dbReference type="AlphaFoldDB" id="A0A3E3IBU4"/>
<feature type="domain" description="ORC1/DEAH AAA+ ATPase" evidence="1">
    <location>
        <begin position="116"/>
        <end position="232"/>
    </location>
</feature>
<gene>
    <name evidence="2" type="ORF">DWY69_27170</name>
</gene>
<evidence type="ECO:0000259" key="1">
    <source>
        <dbReference type="Pfam" id="PF13401"/>
    </source>
</evidence>
<dbReference type="InterPro" id="IPR010982">
    <property type="entry name" value="Lambda_DNA-bd_dom_sf"/>
</dbReference>
<dbReference type="PANTHER" id="PTHR35894">
    <property type="entry name" value="GENERAL SECRETION PATHWAY PROTEIN A-RELATED"/>
    <property type="match status" value="1"/>
</dbReference>
<organism evidence="2 3">
    <name type="scientific">Eisenbergiella massiliensis</name>
    <dbReference type="NCBI Taxonomy" id="1720294"/>
    <lineage>
        <taxon>Bacteria</taxon>
        <taxon>Bacillati</taxon>
        <taxon>Bacillota</taxon>
        <taxon>Clostridia</taxon>
        <taxon>Lachnospirales</taxon>
        <taxon>Lachnospiraceae</taxon>
        <taxon>Eisenbergiella</taxon>
    </lineage>
</organism>
<dbReference type="PANTHER" id="PTHR35894:SF5">
    <property type="entry name" value="MU-LIKE PROPHAGE FLUMU DNA TRANSPOSITION PROTEIN B"/>
    <property type="match status" value="1"/>
</dbReference>
<dbReference type="OrthoDB" id="2557960at2"/>